<dbReference type="InterPro" id="IPR005180">
    <property type="entry name" value="DUF302"/>
</dbReference>
<dbReference type="InterPro" id="IPR010499">
    <property type="entry name" value="AraC_E-bd"/>
</dbReference>
<dbReference type="PANTHER" id="PTHR38342:SF1">
    <property type="entry name" value="SLR5037 PROTEIN"/>
    <property type="match status" value="1"/>
</dbReference>
<dbReference type="InterPro" id="IPR035923">
    <property type="entry name" value="TT1751-like_sf"/>
</dbReference>
<feature type="domain" description="AraC effector-binding" evidence="2">
    <location>
        <begin position="116"/>
        <end position="270"/>
    </location>
</feature>
<dbReference type="SMART" id="SM00871">
    <property type="entry name" value="AraC_E_bind"/>
    <property type="match status" value="1"/>
</dbReference>
<evidence type="ECO:0000256" key="1">
    <source>
        <dbReference type="SAM" id="MobiDB-lite"/>
    </source>
</evidence>
<sequence>MRAAWGSGSTAGSTTSRSADSTTPGAGWSCAPTSPSPRFRSGALTFEHAARSRAEAENKVTGSAAEWPESFADRAESPCARVGSALSAPLDRCLASRSHAVPPAGPAIIEEHAMAYQISVDHSTPYTVLELRRTVRTDQASDDIGSGMDALYGLAAANGLTPVGPPTTTYIGEFRPGTMTEVDFGLPVSPNPIGGANEEMTLRQTEPQTFARLTHRGTYHLIGDAYNALYEWLRGSPYQQAGPPTEVYLVAPDEALDPRDLLTEIRLPITPADLAVRAPVPFGEAVPMTRAALATQGFGILTEIDVRATLLTTLGTEMEDYLILGACDPHLAHQALDIDRRIGKLLPCNVVVRTEDESTVIEAADPDLLLRPDDHPGLRPIAHDARSRLAAALSAVARGAE</sequence>
<name>A0A6G9XRY3_NOCBR</name>
<feature type="region of interest" description="Disordered" evidence="1">
    <location>
        <begin position="1"/>
        <end position="40"/>
    </location>
</feature>
<organism evidence="3 4">
    <name type="scientific">Nocardia brasiliensis</name>
    <dbReference type="NCBI Taxonomy" id="37326"/>
    <lineage>
        <taxon>Bacteria</taxon>
        <taxon>Bacillati</taxon>
        <taxon>Actinomycetota</taxon>
        <taxon>Actinomycetes</taxon>
        <taxon>Mycobacteriales</taxon>
        <taxon>Nocardiaceae</taxon>
        <taxon>Nocardia</taxon>
    </lineage>
</organism>
<dbReference type="Pfam" id="PF03625">
    <property type="entry name" value="DUF302"/>
    <property type="match status" value="1"/>
</dbReference>
<dbReference type="PANTHER" id="PTHR38342">
    <property type="entry name" value="SLR5037 PROTEIN"/>
    <property type="match status" value="1"/>
</dbReference>
<feature type="compositionally biased region" description="Low complexity" evidence="1">
    <location>
        <begin position="1"/>
        <end position="23"/>
    </location>
</feature>
<evidence type="ECO:0000259" key="2">
    <source>
        <dbReference type="SMART" id="SM00871"/>
    </source>
</evidence>
<accession>A0A6G9XRY3</accession>
<dbReference type="Gene3D" id="3.30.310.70">
    <property type="entry name" value="TT1751-like domain"/>
    <property type="match status" value="1"/>
</dbReference>
<dbReference type="AlphaFoldDB" id="A0A6G9XRY3"/>
<evidence type="ECO:0000313" key="3">
    <source>
        <dbReference type="EMBL" id="QIS03669.1"/>
    </source>
</evidence>
<dbReference type="InterPro" id="IPR029442">
    <property type="entry name" value="GyrI-like"/>
</dbReference>
<evidence type="ECO:0000313" key="4">
    <source>
        <dbReference type="Proteomes" id="UP000501705"/>
    </source>
</evidence>
<proteinExistence type="predicted"/>
<dbReference type="SUPFAM" id="SSF103247">
    <property type="entry name" value="TT1751-like"/>
    <property type="match status" value="1"/>
</dbReference>
<protein>
    <submittedName>
        <fullName evidence="3">DUF302 domain-containing protein</fullName>
    </submittedName>
</protein>
<dbReference type="CDD" id="cd14797">
    <property type="entry name" value="DUF302"/>
    <property type="match status" value="1"/>
</dbReference>
<reference evidence="3 4" key="1">
    <citation type="journal article" date="2019" name="ACS Chem. Biol.">
        <title>Identification and Mobilization of a Cryptic Antibiotic Biosynthesis Gene Locus from a Human-Pathogenic Nocardia Isolate.</title>
        <authorList>
            <person name="Herisse M."/>
            <person name="Ishida K."/>
            <person name="Porter J.L."/>
            <person name="Howden B."/>
            <person name="Hertweck C."/>
            <person name="Stinear T.P."/>
            <person name="Pidot S.J."/>
        </authorList>
    </citation>
    <scope>NUCLEOTIDE SEQUENCE [LARGE SCALE GENOMIC DNA]</scope>
    <source>
        <strain evidence="3 4">AUSMDU00024985</strain>
    </source>
</reference>
<dbReference type="InterPro" id="IPR011256">
    <property type="entry name" value="Reg_factor_effector_dom_sf"/>
</dbReference>
<dbReference type="Proteomes" id="UP000501705">
    <property type="component" value="Chromosome"/>
</dbReference>
<dbReference type="SUPFAM" id="SSF55136">
    <property type="entry name" value="Probable bacterial effector-binding domain"/>
    <property type="match status" value="1"/>
</dbReference>
<dbReference type="Gene3D" id="3.20.80.10">
    <property type="entry name" value="Regulatory factor, effector binding domain"/>
    <property type="match status" value="1"/>
</dbReference>
<gene>
    <name evidence="3" type="ORF">F5X71_16280</name>
</gene>
<dbReference type="EMBL" id="CP046171">
    <property type="protein sequence ID" value="QIS03669.1"/>
    <property type="molecule type" value="Genomic_DNA"/>
</dbReference>
<dbReference type="Pfam" id="PF06445">
    <property type="entry name" value="GyrI-like"/>
    <property type="match status" value="1"/>
</dbReference>